<organism evidence="1 2">
    <name type="scientific">Skermanella cutis</name>
    <dbReference type="NCBI Taxonomy" id="2775420"/>
    <lineage>
        <taxon>Bacteria</taxon>
        <taxon>Pseudomonadati</taxon>
        <taxon>Pseudomonadota</taxon>
        <taxon>Alphaproteobacteria</taxon>
        <taxon>Rhodospirillales</taxon>
        <taxon>Azospirillaceae</taxon>
        <taxon>Skermanella</taxon>
    </lineage>
</organism>
<accession>A0ABX7B2Y0</accession>
<keyword evidence="2" id="KW-1185">Reference proteome</keyword>
<evidence type="ECO:0000313" key="1">
    <source>
        <dbReference type="EMBL" id="QQP88690.1"/>
    </source>
</evidence>
<sequence>MEPASDLPSCIVHKGLAARHKLRELSVPLELLIEAAQQGFVERLNAEPPFDPVTAPGTDAWRYPVRMLRKALMELGWRIDNPRNLPLVISDEKKINITVSSGDEFTGAEGPRQPRSKNPKGVLMEEAIARNTRQYDLFPGSLPVAVQKFDQTITYKTWVFLIYITDEEIRAELSLPSSMDGADHVNRWAERILIPVSLPDAEVSDEPNFDEGPDIRPVVTLKI</sequence>
<dbReference type="EMBL" id="CP067420">
    <property type="protein sequence ID" value="QQP88690.1"/>
    <property type="molecule type" value="Genomic_DNA"/>
</dbReference>
<name>A0ABX7B2Y0_9PROT</name>
<reference evidence="1" key="1">
    <citation type="submission" date="2021-02" db="EMBL/GenBank/DDBJ databases">
        <title>Skermanella TT6 skin isolate.</title>
        <authorList>
            <person name="Lee K."/>
            <person name="Ganzorig M."/>
        </authorList>
    </citation>
    <scope>NUCLEOTIDE SEQUENCE</scope>
    <source>
        <strain evidence="1">TT6</strain>
    </source>
</reference>
<dbReference type="Proteomes" id="UP000595197">
    <property type="component" value="Chromosome"/>
</dbReference>
<evidence type="ECO:0000313" key="2">
    <source>
        <dbReference type="Proteomes" id="UP000595197"/>
    </source>
</evidence>
<gene>
    <name evidence="1" type="ORF">IGS68_22125</name>
</gene>
<evidence type="ECO:0008006" key="3">
    <source>
        <dbReference type="Google" id="ProtNLM"/>
    </source>
</evidence>
<proteinExistence type="predicted"/>
<dbReference type="RefSeq" id="WP_201073941.1">
    <property type="nucleotide sequence ID" value="NZ_CP067420.1"/>
</dbReference>
<protein>
    <recommendedName>
        <fullName evidence="3">Restriction endonuclease</fullName>
    </recommendedName>
</protein>